<dbReference type="InterPro" id="IPR013655">
    <property type="entry name" value="PAS_fold_3"/>
</dbReference>
<dbReference type="InterPro" id="IPR000160">
    <property type="entry name" value="GGDEF_dom"/>
</dbReference>
<sequence>MTSPSAAPGRPQAADPDSAPDARGTGSRGTGSRGSGSRGTGISAAVWELDLLTGELTWSEGMHRIAGSDPASTRPSMQWWTSLVVPADRARVRAWLLVVREARRGGEEQFDLVGADGVHRRVHAWTEVELDASGEARRLYGSAVDITAAAPIGQRDPLTDLATRPAVLAYLEGDAREGERQRRRGGAVLALVDLDRFSVLDDALGRATSDRVLVACADRLRAAAPRDAVVARLDGDVFAVAVGACTPPGHGPTTPPAAADLAADLAAALRRPVLVDGAAEPLTLTASIGLITTDGDEVGADDVVRRAGLALRRAKREGRDRAVHYTPALEHAAARRVRTEAMLRSALDAGRLQVLYQPVVAMASGEVVGVEALARVIDPEQGPISPALFVDVAEETGLVTRLDEWVLGRASSMAQRWRPPALEAPAPSAAALVARAAMPAVSSIALPDTEALPVNGPRHQLPTVAVNMSSRTLCRPDLALLVRGALQSSGSDPSRLLVEITEHSLLDQGEDARRALDGLTDLGVGVGIDDFGTGWSALSYLAALDLAFMKVDRAFVSRLGTDTSARAVVQAVIDLAHAHRLTVIAEGIETEQQARMLVEMGCDHGQGYWFGRPTPEPDLDAAITSWYERARSVGFGAWSGEGPAATVAEASVEVTTAAAATSAPAQVPVPDRQLRRAASLSVPAPSVGPDSSTAAAGAAAPGSLRQRALSLRP</sequence>
<keyword evidence="5" id="KW-1185">Reference proteome</keyword>
<dbReference type="AlphaFoldDB" id="A0A316ANY6"/>
<protein>
    <submittedName>
        <fullName evidence="4">Diguanylate cyclase (GGDEF)-like protein</fullName>
    </submittedName>
</protein>
<reference evidence="4 5" key="1">
    <citation type="submission" date="2018-03" db="EMBL/GenBank/DDBJ databases">
        <title>Genomic Encyclopedia of Archaeal and Bacterial Type Strains, Phase II (KMG-II): from individual species to whole genera.</title>
        <authorList>
            <person name="Goeker M."/>
        </authorList>
    </citation>
    <scope>NUCLEOTIDE SEQUENCE [LARGE SCALE GENOMIC DNA]</scope>
    <source>
        <strain evidence="4 5">DSM 44889</strain>
    </source>
</reference>
<evidence type="ECO:0000259" key="2">
    <source>
        <dbReference type="PROSITE" id="PS50883"/>
    </source>
</evidence>
<feature type="region of interest" description="Disordered" evidence="1">
    <location>
        <begin position="662"/>
        <end position="713"/>
    </location>
</feature>
<accession>A0A316ANY6</accession>
<dbReference type="InterPro" id="IPR029787">
    <property type="entry name" value="Nucleotide_cyclase"/>
</dbReference>
<evidence type="ECO:0000256" key="1">
    <source>
        <dbReference type="SAM" id="MobiDB-lite"/>
    </source>
</evidence>
<dbReference type="Pfam" id="PF00563">
    <property type="entry name" value="EAL"/>
    <property type="match status" value="2"/>
</dbReference>
<dbReference type="EMBL" id="QGDQ01000020">
    <property type="protein sequence ID" value="PWJ51797.1"/>
    <property type="molecule type" value="Genomic_DNA"/>
</dbReference>
<proteinExistence type="predicted"/>
<dbReference type="Gene3D" id="3.20.20.450">
    <property type="entry name" value="EAL domain"/>
    <property type="match status" value="1"/>
</dbReference>
<dbReference type="InterPro" id="IPR035965">
    <property type="entry name" value="PAS-like_dom_sf"/>
</dbReference>
<dbReference type="CDD" id="cd01948">
    <property type="entry name" value="EAL"/>
    <property type="match status" value="1"/>
</dbReference>
<dbReference type="InterPro" id="IPR035919">
    <property type="entry name" value="EAL_sf"/>
</dbReference>
<organism evidence="4 5">
    <name type="scientific">Quadrisphaera granulorum</name>
    <dbReference type="NCBI Taxonomy" id="317664"/>
    <lineage>
        <taxon>Bacteria</taxon>
        <taxon>Bacillati</taxon>
        <taxon>Actinomycetota</taxon>
        <taxon>Actinomycetes</taxon>
        <taxon>Kineosporiales</taxon>
        <taxon>Kineosporiaceae</taxon>
        <taxon>Quadrisphaera</taxon>
    </lineage>
</organism>
<dbReference type="GO" id="GO:0071111">
    <property type="term" value="F:cyclic-guanylate-specific phosphodiesterase activity"/>
    <property type="evidence" value="ECO:0007669"/>
    <property type="project" value="InterPro"/>
</dbReference>
<feature type="region of interest" description="Disordered" evidence="1">
    <location>
        <begin position="1"/>
        <end position="39"/>
    </location>
</feature>
<dbReference type="Pfam" id="PF08447">
    <property type="entry name" value="PAS_3"/>
    <property type="match status" value="1"/>
</dbReference>
<name>A0A316ANY6_9ACTN</name>
<feature type="compositionally biased region" description="Gly residues" evidence="1">
    <location>
        <begin position="26"/>
        <end position="39"/>
    </location>
</feature>
<dbReference type="Gene3D" id="3.30.70.270">
    <property type="match status" value="1"/>
</dbReference>
<dbReference type="SMART" id="SM00267">
    <property type="entry name" value="GGDEF"/>
    <property type="match status" value="1"/>
</dbReference>
<dbReference type="PANTHER" id="PTHR33121">
    <property type="entry name" value="CYCLIC DI-GMP PHOSPHODIESTERASE PDEF"/>
    <property type="match status" value="1"/>
</dbReference>
<feature type="domain" description="EAL" evidence="2">
    <location>
        <begin position="336"/>
        <end position="627"/>
    </location>
</feature>
<feature type="compositionally biased region" description="Low complexity" evidence="1">
    <location>
        <begin position="11"/>
        <end position="25"/>
    </location>
</feature>
<dbReference type="NCBIfam" id="TIGR00254">
    <property type="entry name" value="GGDEF"/>
    <property type="match status" value="1"/>
</dbReference>
<dbReference type="InterPro" id="IPR050706">
    <property type="entry name" value="Cyclic-di-GMP_PDE-like"/>
</dbReference>
<dbReference type="Proteomes" id="UP000245469">
    <property type="component" value="Unassembled WGS sequence"/>
</dbReference>
<evidence type="ECO:0000259" key="3">
    <source>
        <dbReference type="PROSITE" id="PS50887"/>
    </source>
</evidence>
<dbReference type="SUPFAM" id="SSF55073">
    <property type="entry name" value="Nucleotide cyclase"/>
    <property type="match status" value="1"/>
</dbReference>
<dbReference type="InterPro" id="IPR001633">
    <property type="entry name" value="EAL_dom"/>
</dbReference>
<dbReference type="SMART" id="SM00052">
    <property type="entry name" value="EAL"/>
    <property type="match status" value="1"/>
</dbReference>
<feature type="domain" description="GGDEF" evidence="3">
    <location>
        <begin position="185"/>
        <end position="327"/>
    </location>
</feature>
<dbReference type="CDD" id="cd01949">
    <property type="entry name" value="GGDEF"/>
    <property type="match status" value="1"/>
</dbReference>
<dbReference type="Gene3D" id="3.30.450.20">
    <property type="entry name" value="PAS domain"/>
    <property type="match status" value="1"/>
</dbReference>
<evidence type="ECO:0000313" key="4">
    <source>
        <dbReference type="EMBL" id="PWJ51797.1"/>
    </source>
</evidence>
<dbReference type="Gene3D" id="2.10.70.100">
    <property type="match status" value="1"/>
</dbReference>
<comment type="caution">
    <text evidence="4">The sequence shown here is derived from an EMBL/GenBank/DDBJ whole genome shotgun (WGS) entry which is preliminary data.</text>
</comment>
<dbReference type="SUPFAM" id="SSF141868">
    <property type="entry name" value="EAL domain-like"/>
    <property type="match status" value="1"/>
</dbReference>
<dbReference type="SUPFAM" id="SSF55785">
    <property type="entry name" value="PYP-like sensor domain (PAS domain)"/>
    <property type="match status" value="1"/>
</dbReference>
<dbReference type="Pfam" id="PF00990">
    <property type="entry name" value="GGDEF"/>
    <property type="match status" value="1"/>
</dbReference>
<gene>
    <name evidence="4" type="ORF">BXY45_12075</name>
</gene>
<dbReference type="PANTHER" id="PTHR33121:SF70">
    <property type="entry name" value="SIGNALING PROTEIN YKOW"/>
    <property type="match status" value="1"/>
</dbReference>
<dbReference type="InterPro" id="IPR043128">
    <property type="entry name" value="Rev_trsase/Diguanyl_cyclase"/>
</dbReference>
<evidence type="ECO:0000313" key="5">
    <source>
        <dbReference type="Proteomes" id="UP000245469"/>
    </source>
</evidence>
<dbReference type="PROSITE" id="PS50887">
    <property type="entry name" value="GGDEF"/>
    <property type="match status" value="1"/>
</dbReference>
<dbReference type="PROSITE" id="PS50883">
    <property type="entry name" value="EAL"/>
    <property type="match status" value="1"/>
</dbReference>